<accession>A0ABQ3VE80</accession>
<name>A0ABQ3VE80_9CHLR</name>
<evidence type="ECO:0000313" key="2">
    <source>
        <dbReference type="Proteomes" id="UP000635565"/>
    </source>
</evidence>
<sequence>MTIQQISHKATPNATRSIYPQTHVIAIPIDITIKHCTNRILLSTEWLDEIHRQDDKRGAYLED</sequence>
<reference evidence="1 2" key="1">
    <citation type="journal article" date="2021" name="Int. J. Syst. Evol. Microbiol.">
        <title>Reticulibacter mediterranei gen. nov., sp. nov., within the new family Reticulibacteraceae fam. nov., and Ktedonospora formicarum gen. nov., sp. nov., Ktedonobacter robiniae sp. nov., Dictyobacter formicarum sp. nov. and Dictyobacter arantiisoli sp. nov., belonging to the class Ktedonobacteria.</title>
        <authorList>
            <person name="Yabe S."/>
            <person name="Zheng Y."/>
            <person name="Wang C.M."/>
            <person name="Sakai Y."/>
            <person name="Abe K."/>
            <person name="Yokota A."/>
            <person name="Donadio S."/>
            <person name="Cavaletti L."/>
            <person name="Monciardini P."/>
        </authorList>
    </citation>
    <scope>NUCLEOTIDE SEQUENCE [LARGE SCALE GENOMIC DNA]</scope>
    <source>
        <strain evidence="1 2">SOSP1-9</strain>
    </source>
</reference>
<gene>
    <name evidence="1" type="ORF">KSZ_19690</name>
</gene>
<protein>
    <submittedName>
        <fullName evidence="1">Uncharacterized protein</fullName>
    </submittedName>
</protein>
<comment type="caution">
    <text evidence="1">The sequence shown here is derived from an EMBL/GenBank/DDBJ whole genome shotgun (WGS) entry which is preliminary data.</text>
</comment>
<dbReference type="Proteomes" id="UP000635565">
    <property type="component" value="Unassembled WGS sequence"/>
</dbReference>
<proteinExistence type="predicted"/>
<dbReference type="EMBL" id="BNJJ01000004">
    <property type="protein sequence ID" value="GHO83963.1"/>
    <property type="molecule type" value="Genomic_DNA"/>
</dbReference>
<keyword evidence="2" id="KW-1185">Reference proteome</keyword>
<organism evidence="1 2">
    <name type="scientific">Dictyobacter formicarum</name>
    <dbReference type="NCBI Taxonomy" id="2778368"/>
    <lineage>
        <taxon>Bacteria</taxon>
        <taxon>Bacillati</taxon>
        <taxon>Chloroflexota</taxon>
        <taxon>Ktedonobacteria</taxon>
        <taxon>Ktedonobacterales</taxon>
        <taxon>Dictyobacteraceae</taxon>
        <taxon>Dictyobacter</taxon>
    </lineage>
</organism>
<evidence type="ECO:0000313" key="1">
    <source>
        <dbReference type="EMBL" id="GHO83963.1"/>
    </source>
</evidence>